<feature type="transmembrane region" description="Helical" evidence="1">
    <location>
        <begin position="67"/>
        <end position="87"/>
    </location>
</feature>
<feature type="transmembrane region" description="Helical" evidence="1">
    <location>
        <begin position="129"/>
        <end position="151"/>
    </location>
</feature>
<dbReference type="Proteomes" id="UP001387100">
    <property type="component" value="Unassembled WGS sequence"/>
</dbReference>
<name>A0ABU8RFG7_9ACTN</name>
<reference evidence="2 3" key="1">
    <citation type="journal article" date="2017" name="Int. J. Syst. Evol. Microbiol.">
        <title>Pseudokineococcus basanitobsidens sp. nov., isolated from volcanic rock.</title>
        <authorList>
            <person name="Lee D.W."/>
            <person name="Park M.Y."/>
            <person name="Kim J.J."/>
            <person name="Kim B.S."/>
        </authorList>
    </citation>
    <scope>NUCLEOTIDE SEQUENCE [LARGE SCALE GENOMIC DNA]</scope>
    <source>
        <strain evidence="2 3">DSM 103726</strain>
    </source>
</reference>
<accession>A0ABU8RFG7</accession>
<feature type="transmembrane region" description="Helical" evidence="1">
    <location>
        <begin position="99"/>
        <end position="123"/>
    </location>
</feature>
<comment type="caution">
    <text evidence="2">The sequence shown here is derived from an EMBL/GenBank/DDBJ whole genome shotgun (WGS) entry which is preliminary data.</text>
</comment>
<evidence type="ECO:0000313" key="2">
    <source>
        <dbReference type="EMBL" id="MEJ5943790.1"/>
    </source>
</evidence>
<proteinExistence type="predicted"/>
<keyword evidence="1" id="KW-0812">Transmembrane</keyword>
<keyword evidence="1" id="KW-0472">Membrane</keyword>
<organism evidence="2 3">
    <name type="scientific">Pseudokineococcus basanitobsidens</name>
    <dbReference type="NCBI Taxonomy" id="1926649"/>
    <lineage>
        <taxon>Bacteria</taxon>
        <taxon>Bacillati</taxon>
        <taxon>Actinomycetota</taxon>
        <taxon>Actinomycetes</taxon>
        <taxon>Kineosporiales</taxon>
        <taxon>Kineosporiaceae</taxon>
        <taxon>Pseudokineococcus</taxon>
    </lineage>
</organism>
<keyword evidence="3" id="KW-1185">Reference proteome</keyword>
<dbReference type="EMBL" id="JBBIAA010000001">
    <property type="protein sequence ID" value="MEJ5943790.1"/>
    <property type="molecule type" value="Genomic_DNA"/>
</dbReference>
<evidence type="ECO:0000313" key="3">
    <source>
        <dbReference type="Proteomes" id="UP001387100"/>
    </source>
</evidence>
<keyword evidence="1" id="KW-1133">Transmembrane helix</keyword>
<gene>
    <name evidence="2" type="ORF">WDZ17_00590</name>
</gene>
<feature type="transmembrane region" description="Helical" evidence="1">
    <location>
        <begin position="163"/>
        <end position="186"/>
    </location>
</feature>
<feature type="transmembrane region" description="Helical" evidence="1">
    <location>
        <begin position="198"/>
        <end position="222"/>
    </location>
</feature>
<dbReference type="InterPro" id="IPR049713">
    <property type="entry name" value="Pr6Pr-like"/>
</dbReference>
<sequence length="244" mass="25118">MDRTTAGTSRPPARTTHGLSRAWHLGLAVVVGASLLLQLVLVLAGGTDASSTSGDEGAPLGVRLVRLASYFTIQSNVLVLVAAVSLARDPARDGPVWRVLRLDALLGISVTGLVFGAVLSAQVDPTGAAWWANAGLHRVSPVACVVGWLLLGPRPRVDGRTLLGAAAWPVAWIAYTFGHGALTGWYPYPFLDAGERGYPAALLATLLVVVLAVVLGAAAALLDARLRPRPGAGRGTRSSAATAG</sequence>
<dbReference type="NCBIfam" id="NF038065">
    <property type="entry name" value="Pr6Pr"/>
    <property type="match status" value="1"/>
</dbReference>
<dbReference type="RefSeq" id="WP_339573182.1">
    <property type="nucleotide sequence ID" value="NZ_JBBIAA010000001.1"/>
</dbReference>
<evidence type="ECO:0000256" key="1">
    <source>
        <dbReference type="SAM" id="Phobius"/>
    </source>
</evidence>
<feature type="transmembrane region" description="Helical" evidence="1">
    <location>
        <begin position="21"/>
        <end position="47"/>
    </location>
</feature>
<protein>
    <submittedName>
        <fullName evidence="2">Pr6Pr family membrane protein</fullName>
    </submittedName>
</protein>